<organism evidence="2 3">
    <name type="scientific">Alteromonas aquimaris</name>
    <dbReference type="NCBI Taxonomy" id="2998417"/>
    <lineage>
        <taxon>Bacteria</taxon>
        <taxon>Pseudomonadati</taxon>
        <taxon>Pseudomonadota</taxon>
        <taxon>Gammaproteobacteria</taxon>
        <taxon>Alteromonadales</taxon>
        <taxon>Alteromonadaceae</taxon>
        <taxon>Alteromonas/Salinimonas group</taxon>
        <taxon>Alteromonas</taxon>
    </lineage>
</organism>
<dbReference type="InterPro" id="IPR018636">
    <property type="entry name" value="DUF2058"/>
</dbReference>
<feature type="region of interest" description="Disordered" evidence="1">
    <location>
        <begin position="1"/>
        <end position="70"/>
    </location>
</feature>
<reference evidence="2" key="1">
    <citation type="submission" date="2022-11" db="EMBL/GenBank/DDBJ databases">
        <title>Alteromonas sp. nov., isolated from sea water of the Qingdao.</title>
        <authorList>
            <person name="Wang Q."/>
        </authorList>
    </citation>
    <scope>NUCLEOTIDE SEQUENCE</scope>
    <source>
        <strain evidence="2">ASW11-7</strain>
    </source>
</reference>
<evidence type="ECO:0000313" key="2">
    <source>
        <dbReference type="EMBL" id="MCW8108723.1"/>
    </source>
</evidence>
<sequence length="183" mass="20801">MASLQEQLLKAGLADKSKAKQVRNEKRKKQKQKNKQKVVEVDEATLAAQQAAEEKKAKDRALNEAQQQEREKRSIVAQVKQLISINIQQRGPAQTVLNFTHDNVIKRMHVSEEIHKQVTKGKLVVVMYEGGYELIPTPVADKIAQRDEASIVYRADLQTTTGESSGEEDDWYADYQIPDDLTW</sequence>
<dbReference type="RefSeq" id="WP_265617468.1">
    <property type="nucleotide sequence ID" value="NZ_JAPFRD010000010.1"/>
</dbReference>
<accession>A0ABT3P7H5</accession>
<gene>
    <name evidence="2" type="ORF">OPS25_09465</name>
</gene>
<feature type="compositionally biased region" description="Basic and acidic residues" evidence="1">
    <location>
        <begin position="52"/>
        <end position="70"/>
    </location>
</feature>
<name>A0ABT3P7H5_9ALTE</name>
<feature type="compositionally biased region" description="Basic and acidic residues" evidence="1">
    <location>
        <begin position="13"/>
        <end position="24"/>
    </location>
</feature>
<protein>
    <submittedName>
        <fullName evidence="2">DUF2058 domain-containing protein</fullName>
    </submittedName>
</protein>
<feature type="compositionally biased region" description="Basic residues" evidence="1">
    <location>
        <begin position="25"/>
        <end position="36"/>
    </location>
</feature>
<evidence type="ECO:0000256" key="1">
    <source>
        <dbReference type="SAM" id="MobiDB-lite"/>
    </source>
</evidence>
<evidence type="ECO:0000313" key="3">
    <source>
        <dbReference type="Proteomes" id="UP001142810"/>
    </source>
</evidence>
<comment type="caution">
    <text evidence="2">The sequence shown here is derived from an EMBL/GenBank/DDBJ whole genome shotgun (WGS) entry which is preliminary data.</text>
</comment>
<dbReference type="Proteomes" id="UP001142810">
    <property type="component" value="Unassembled WGS sequence"/>
</dbReference>
<keyword evidence="3" id="KW-1185">Reference proteome</keyword>
<proteinExistence type="predicted"/>
<dbReference type="EMBL" id="JAPFRD010000010">
    <property type="protein sequence ID" value="MCW8108723.1"/>
    <property type="molecule type" value="Genomic_DNA"/>
</dbReference>
<dbReference type="Pfam" id="PF09831">
    <property type="entry name" value="DUF2058"/>
    <property type="match status" value="1"/>
</dbReference>